<evidence type="ECO:0000313" key="3">
    <source>
        <dbReference type="Proteomes" id="UP000319576"/>
    </source>
</evidence>
<accession>A0A517XY72</accession>
<keyword evidence="1" id="KW-1133">Transmembrane helix</keyword>
<dbReference type="AlphaFoldDB" id="A0A517XY72"/>
<keyword evidence="1" id="KW-0472">Membrane</keyword>
<evidence type="ECO:0000313" key="2">
    <source>
        <dbReference type="EMBL" id="QDU22480.1"/>
    </source>
</evidence>
<proteinExistence type="predicted"/>
<evidence type="ECO:0000256" key="1">
    <source>
        <dbReference type="SAM" id="Phobius"/>
    </source>
</evidence>
<dbReference type="EMBL" id="CP036273">
    <property type="protein sequence ID" value="QDU22480.1"/>
    <property type="molecule type" value="Genomic_DNA"/>
</dbReference>
<reference evidence="2 3" key="1">
    <citation type="submission" date="2019-02" db="EMBL/GenBank/DDBJ databases">
        <title>Deep-cultivation of Planctomycetes and their phenomic and genomic characterization uncovers novel biology.</title>
        <authorList>
            <person name="Wiegand S."/>
            <person name="Jogler M."/>
            <person name="Boedeker C."/>
            <person name="Pinto D."/>
            <person name="Vollmers J."/>
            <person name="Rivas-Marin E."/>
            <person name="Kohn T."/>
            <person name="Peeters S.H."/>
            <person name="Heuer A."/>
            <person name="Rast P."/>
            <person name="Oberbeckmann S."/>
            <person name="Bunk B."/>
            <person name="Jeske O."/>
            <person name="Meyerdierks A."/>
            <person name="Storesund J.E."/>
            <person name="Kallscheuer N."/>
            <person name="Luecker S."/>
            <person name="Lage O.M."/>
            <person name="Pohl T."/>
            <person name="Merkel B.J."/>
            <person name="Hornburger P."/>
            <person name="Mueller R.-W."/>
            <person name="Bruemmer F."/>
            <person name="Labrenz M."/>
            <person name="Spormann A.M."/>
            <person name="Op den Camp H."/>
            <person name="Overmann J."/>
            <person name="Amann R."/>
            <person name="Jetten M.S.M."/>
            <person name="Mascher T."/>
            <person name="Medema M.H."/>
            <person name="Devos D.P."/>
            <person name="Kaster A.-K."/>
            <person name="Ovreas L."/>
            <person name="Rohde M."/>
            <person name="Galperin M.Y."/>
            <person name="Jogler C."/>
        </authorList>
    </citation>
    <scope>NUCLEOTIDE SEQUENCE [LARGE SCALE GENOMIC DNA]</scope>
    <source>
        <strain evidence="2 3">ETA_A1</strain>
    </source>
</reference>
<sequence>METSCYFCRAPRPRGAARCHCGYEYAPSPRPGPHAPTDPEFVHDGMPTIHPGSLFDALMLLVMTGINATSVAVVGMAALITAVAVAGLEVGGGWIALTFGAATIGCDLLSRRMLRASLWDTTRGSEMLKVPAWNIGALIFVVAGAILIID</sequence>
<organism evidence="2 3">
    <name type="scientific">Urbifossiella limnaea</name>
    <dbReference type="NCBI Taxonomy" id="2528023"/>
    <lineage>
        <taxon>Bacteria</taxon>
        <taxon>Pseudomonadati</taxon>
        <taxon>Planctomycetota</taxon>
        <taxon>Planctomycetia</taxon>
        <taxon>Gemmatales</taxon>
        <taxon>Gemmataceae</taxon>
        <taxon>Urbifossiella</taxon>
    </lineage>
</organism>
<dbReference type="Proteomes" id="UP000319576">
    <property type="component" value="Chromosome"/>
</dbReference>
<protein>
    <submittedName>
        <fullName evidence="2">Uncharacterized protein</fullName>
    </submittedName>
</protein>
<feature type="transmembrane region" description="Helical" evidence="1">
    <location>
        <begin position="130"/>
        <end position="149"/>
    </location>
</feature>
<feature type="transmembrane region" description="Helical" evidence="1">
    <location>
        <begin position="91"/>
        <end position="109"/>
    </location>
</feature>
<dbReference type="KEGG" id="uli:ETAA1_44610"/>
<name>A0A517XY72_9BACT</name>
<gene>
    <name evidence="2" type="ORF">ETAA1_44610</name>
</gene>
<feature type="transmembrane region" description="Helical" evidence="1">
    <location>
        <begin position="58"/>
        <end position="85"/>
    </location>
</feature>
<keyword evidence="1" id="KW-0812">Transmembrane</keyword>
<keyword evidence="3" id="KW-1185">Reference proteome</keyword>